<accession>A0A395JFA6</accession>
<dbReference type="EMBL" id="QNRT01000015">
    <property type="protein sequence ID" value="RBP47000.1"/>
    <property type="molecule type" value="Genomic_DNA"/>
</dbReference>
<sequence length="109" mass="12697">MNLIRSIFLRLASLLCAITIIFLLFLGYGIWLYWFTEKPIKEFCESLKSGTDYSVVIDKAKTVKNSALNQYSLDSDLVQLHSDTYLMGYICFMKFENGILEKAYWQERG</sequence>
<reference evidence="2 3" key="1">
    <citation type="submission" date="2018-06" db="EMBL/GenBank/DDBJ databases">
        <title>Genomic Encyclopedia of Type Strains, Phase IV (KMG-IV): sequencing the most valuable type-strain genomes for metagenomic binning, comparative biology and taxonomic classification.</title>
        <authorList>
            <person name="Goeker M."/>
        </authorList>
    </citation>
    <scope>NUCLEOTIDE SEQUENCE [LARGE SCALE GENOMIC DNA]</scope>
    <source>
        <strain evidence="2 3">DSM 24032</strain>
    </source>
</reference>
<keyword evidence="1" id="KW-0472">Membrane</keyword>
<keyword evidence="1" id="KW-1133">Transmembrane helix</keyword>
<dbReference type="Proteomes" id="UP000253083">
    <property type="component" value="Unassembled WGS sequence"/>
</dbReference>
<evidence type="ECO:0000313" key="3">
    <source>
        <dbReference type="Proteomes" id="UP000253083"/>
    </source>
</evidence>
<dbReference type="RefSeq" id="WP_113956033.1">
    <property type="nucleotide sequence ID" value="NZ_QNRT01000015.1"/>
</dbReference>
<evidence type="ECO:0000256" key="1">
    <source>
        <dbReference type="SAM" id="Phobius"/>
    </source>
</evidence>
<protein>
    <submittedName>
        <fullName evidence="2">Uncharacterized protein</fullName>
    </submittedName>
</protein>
<evidence type="ECO:0000313" key="2">
    <source>
        <dbReference type="EMBL" id="RBP47000.1"/>
    </source>
</evidence>
<name>A0A395JFA6_9GAMM</name>
<keyword evidence="3" id="KW-1185">Reference proteome</keyword>
<organism evidence="2 3">
    <name type="scientific">Arenicella xantha</name>
    <dbReference type="NCBI Taxonomy" id="644221"/>
    <lineage>
        <taxon>Bacteria</taxon>
        <taxon>Pseudomonadati</taxon>
        <taxon>Pseudomonadota</taxon>
        <taxon>Gammaproteobacteria</taxon>
        <taxon>Arenicellales</taxon>
        <taxon>Arenicellaceae</taxon>
        <taxon>Arenicella</taxon>
    </lineage>
</organism>
<dbReference type="InParanoid" id="A0A395JFA6"/>
<comment type="caution">
    <text evidence="2">The sequence shown here is derived from an EMBL/GenBank/DDBJ whole genome shotgun (WGS) entry which is preliminary data.</text>
</comment>
<proteinExistence type="predicted"/>
<feature type="transmembrane region" description="Helical" evidence="1">
    <location>
        <begin position="7"/>
        <end position="34"/>
    </location>
</feature>
<dbReference type="AlphaFoldDB" id="A0A395JFA6"/>
<gene>
    <name evidence="2" type="ORF">DFR28_1153</name>
</gene>
<keyword evidence="1" id="KW-0812">Transmembrane</keyword>